<comment type="similarity">
    <text evidence="1">Belongs to the TPP enzyme family.</text>
</comment>
<name>A0AA35XJW2_GEOBA</name>
<dbReference type="InterPro" id="IPR045229">
    <property type="entry name" value="TPP_enz"/>
</dbReference>
<gene>
    <name evidence="2" type="ORF">GBAR_LOCUS30168</name>
</gene>
<sequence>MGQHPVRRLTGQVPTHMIGNDAFQEAGHGGITGPAQAQLLVKDANDVCALIREAYYIAGAGRHGPVVVGLPKDVVMTKSAYVEAERAVGNGRNQRSLPTTAVSLPYPIAFVHAI</sequence>
<dbReference type="GO" id="GO:0009099">
    <property type="term" value="P:L-valine biosynthetic process"/>
    <property type="evidence" value="ECO:0007669"/>
    <property type="project" value="TreeGrafter"/>
</dbReference>
<comment type="caution">
    <text evidence="2">The sequence shown here is derived from an EMBL/GenBank/DDBJ whole genome shotgun (WGS) entry which is preliminary data.</text>
</comment>
<evidence type="ECO:0000313" key="3">
    <source>
        <dbReference type="Proteomes" id="UP001174909"/>
    </source>
</evidence>
<evidence type="ECO:0000313" key="2">
    <source>
        <dbReference type="EMBL" id="CAI8055241.1"/>
    </source>
</evidence>
<protein>
    <submittedName>
        <fullName evidence="2">Acetolactate synthase isozyme 3 large subunit</fullName>
    </submittedName>
</protein>
<dbReference type="SUPFAM" id="SSF52518">
    <property type="entry name" value="Thiamin diphosphate-binding fold (THDP-binding)"/>
    <property type="match status" value="1"/>
</dbReference>
<dbReference type="GO" id="GO:0050660">
    <property type="term" value="F:flavin adenine dinucleotide binding"/>
    <property type="evidence" value="ECO:0007669"/>
    <property type="project" value="TreeGrafter"/>
</dbReference>
<dbReference type="Proteomes" id="UP001174909">
    <property type="component" value="Unassembled WGS sequence"/>
</dbReference>
<dbReference type="EMBL" id="CASHTH010004267">
    <property type="protein sequence ID" value="CAI8055241.1"/>
    <property type="molecule type" value="Genomic_DNA"/>
</dbReference>
<reference evidence="2" key="1">
    <citation type="submission" date="2023-03" db="EMBL/GenBank/DDBJ databases">
        <authorList>
            <person name="Steffen K."/>
            <person name="Cardenas P."/>
        </authorList>
    </citation>
    <scope>NUCLEOTIDE SEQUENCE</scope>
</reference>
<dbReference type="GO" id="GO:0005948">
    <property type="term" value="C:acetolactate synthase complex"/>
    <property type="evidence" value="ECO:0007669"/>
    <property type="project" value="TreeGrafter"/>
</dbReference>
<dbReference type="PANTHER" id="PTHR18968:SF13">
    <property type="entry name" value="ACETOLACTATE SYNTHASE CATALYTIC SUBUNIT, MITOCHONDRIAL"/>
    <property type="match status" value="1"/>
</dbReference>
<keyword evidence="3" id="KW-1185">Reference proteome</keyword>
<organism evidence="2 3">
    <name type="scientific">Geodia barretti</name>
    <name type="common">Barrett's horny sponge</name>
    <dbReference type="NCBI Taxonomy" id="519541"/>
    <lineage>
        <taxon>Eukaryota</taxon>
        <taxon>Metazoa</taxon>
        <taxon>Porifera</taxon>
        <taxon>Demospongiae</taxon>
        <taxon>Heteroscleromorpha</taxon>
        <taxon>Tetractinellida</taxon>
        <taxon>Astrophorina</taxon>
        <taxon>Geodiidae</taxon>
        <taxon>Geodia</taxon>
    </lineage>
</organism>
<proteinExistence type="inferred from homology"/>
<dbReference type="GO" id="GO:0003984">
    <property type="term" value="F:acetolactate synthase activity"/>
    <property type="evidence" value="ECO:0007669"/>
    <property type="project" value="TreeGrafter"/>
</dbReference>
<dbReference type="Gene3D" id="3.40.50.970">
    <property type="match status" value="1"/>
</dbReference>
<dbReference type="PANTHER" id="PTHR18968">
    <property type="entry name" value="THIAMINE PYROPHOSPHATE ENZYMES"/>
    <property type="match status" value="1"/>
</dbReference>
<accession>A0AA35XJW2</accession>
<dbReference type="GO" id="GO:0009097">
    <property type="term" value="P:isoleucine biosynthetic process"/>
    <property type="evidence" value="ECO:0007669"/>
    <property type="project" value="TreeGrafter"/>
</dbReference>
<dbReference type="AlphaFoldDB" id="A0AA35XJW2"/>
<dbReference type="CDD" id="cd07035">
    <property type="entry name" value="TPP_PYR_POX_like"/>
    <property type="match status" value="1"/>
</dbReference>
<dbReference type="InterPro" id="IPR029061">
    <property type="entry name" value="THDP-binding"/>
</dbReference>
<evidence type="ECO:0000256" key="1">
    <source>
        <dbReference type="ARBA" id="ARBA00007812"/>
    </source>
</evidence>